<dbReference type="PATRIC" id="fig|726.54.peg.188"/>
<evidence type="ECO:0008006" key="3">
    <source>
        <dbReference type="Google" id="ProtNLM"/>
    </source>
</evidence>
<dbReference type="Pfam" id="PF04074">
    <property type="entry name" value="DUF386"/>
    <property type="match status" value="1"/>
</dbReference>
<organism evidence="1 2">
    <name type="scientific">Haemophilus haemolyticus</name>
    <dbReference type="NCBI Taxonomy" id="726"/>
    <lineage>
        <taxon>Bacteria</taxon>
        <taxon>Pseudomonadati</taxon>
        <taxon>Pseudomonadota</taxon>
        <taxon>Gammaproteobacteria</taxon>
        <taxon>Pasteurellales</taxon>
        <taxon>Pasteurellaceae</taxon>
        <taxon>Haemophilus</taxon>
    </lineage>
</organism>
<evidence type="ECO:0000313" key="1">
    <source>
        <dbReference type="EMBL" id="KKZ59545.1"/>
    </source>
</evidence>
<comment type="caution">
    <text evidence="1">The sequence shown here is derived from an EMBL/GenBank/DDBJ whole genome shotgun (WGS) entry which is preliminary data.</text>
</comment>
<dbReference type="SUPFAM" id="SSF51197">
    <property type="entry name" value="Clavaminate synthase-like"/>
    <property type="match status" value="1"/>
</dbReference>
<proteinExistence type="predicted"/>
<dbReference type="PANTHER" id="PTHR34986:SF5">
    <property type="entry name" value="N-ACETYLNEURAMINATE ANOMERASE NANQ"/>
    <property type="match status" value="1"/>
</dbReference>
<dbReference type="NCBIfam" id="TIGR00022">
    <property type="entry name" value="YhcH/YjgK/YiaL family protein"/>
    <property type="match status" value="1"/>
</dbReference>
<evidence type="ECO:0000313" key="2">
    <source>
        <dbReference type="Proteomes" id="UP000034750"/>
    </source>
</evidence>
<dbReference type="NCBIfam" id="NF040884">
    <property type="entry name" value="acetylneur_anom"/>
    <property type="match status" value="1"/>
</dbReference>
<name>A0A0M3G915_HAEHA</name>
<dbReference type="EMBL" id="LCTK01000005">
    <property type="protein sequence ID" value="KKZ59545.1"/>
    <property type="molecule type" value="Genomic_DNA"/>
</dbReference>
<sequence>MIISALNNPNFKVGLPKVIADICDHLNTLDLEALENGRHDLSEQVYMNVMEFDTVEADSKQAELHHKYLDIQLLIRGEENVEVSATYPNLSLYDEYREADDYQLTPQIEDKITVTLLPKMFAVFFPYEPHKPGCTVDGKSTIVKKLVVKVPVELI</sequence>
<gene>
    <name evidence="1" type="ORF">AAX18_00955</name>
</gene>
<dbReference type="AlphaFoldDB" id="A0A0M3G915"/>
<dbReference type="RefSeq" id="WP_046952638.1">
    <property type="nucleotide sequence ID" value="NZ_LCTK01000005.1"/>
</dbReference>
<accession>A0A0M3G915</accession>
<dbReference type="Proteomes" id="UP000034750">
    <property type="component" value="Unassembled WGS sequence"/>
</dbReference>
<dbReference type="GO" id="GO:0005829">
    <property type="term" value="C:cytosol"/>
    <property type="evidence" value="ECO:0007669"/>
    <property type="project" value="TreeGrafter"/>
</dbReference>
<dbReference type="PANTHER" id="PTHR34986">
    <property type="entry name" value="EVOLVED BETA-GALACTOSIDASE SUBUNIT BETA"/>
    <property type="match status" value="1"/>
</dbReference>
<protein>
    <recommendedName>
        <fullName evidence="3">YhcH/YjgK/YiaL family protein</fullName>
    </recommendedName>
</protein>
<dbReference type="InterPro" id="IPR004375">
    <property type="entry name" value="NanQ/TabA/YiaL"/>
</dbReference>
<dbReference type="InterPro" id="IPR049827">
    <property type="entry name" value="NanQ"/>
</dbReference>
<dbReference type="Gene3D" id="2.60.120.370">
    <property type="entry name" value="YhcH/YjgK/YiaL"/>
    <property type="match status" value="1"/>
</dbReference>
<reference evidence="1 2" key="1">
    <citation type="submission" date="2015-05" db="EMBL/GenBank/DDBJ databases">
        <title>Comparative analyses of the lipooligosaccharides from nottypeable Haemophilus influenzae and Haemophilus haemolyticus.</title>
        <authorList>
            <person name="Post D.M.B."/>
            <person name="Ketterer M.R."/>
            <person name="Coffin J.E."/>
            <person name="Reinders L.M."/>
            <person name="Munson R.S.Jr."/>
            <person name="Bair T.B."/>
            <person name="Murphy T.F."/>
            <person name="Foster E."/>
            <person name="Gibson B.W."/>
            <person name="Apicella M.A."/>
        </authorList>
    </citation>
    <scope>NUCLEOTIDE SEQUENCE [LARGE SCALE GENOMIC DNA]</scope>
    <source>
        <strain evidence="1 2">11P18</strain>
    </source>
</reference>
<dbReference type="InterPro" id="IPR037012">
    <property type="entry name" value="NanQ/TabA/YiaL_sf"/>
</dbReference>